<proteinExistence type="inferred from homology"/>
<comment type="similarity">
    <text evidence="2 8">Belongs to the 4-toluene sulfonate uptake permease (TSUP) (TC 2.A.102) family.</text>
</comment>
<dbReference type="InterPro" id="IPR002781">
    <property type="entry name" value="TM_pro_TauE-like"/>
</dbReference>
<comment type="subcellular location">
    <subcellularLocation>
        <location evidence="1 8">Cell membrane</location>
        <topology evidence="1 8">Multi-pass membrane protein</topology>
    </subcellularLocation>
</comment>
<evidence type="ECO:0000256" key="6">
    <source>
        <dbReference type="ARBA" id="ARBA00022989"/>
    </source>
</evidence>
<feature type="transmembrane region" description="Helical" evidence="8">
    <location>
        <begin position="71"/>
        <end position="90"/>
    </location>
</feature>
<dbReference type="RefSeq" id="WP_371384926.1">
    <property type="nucleotide sequence ID" value="NZ_JBGLYH010000002.1"/>
</dbReference>
<feature type="transmembrane region" description="Helical" evidence="8">
    <location>
        <begin position="195"/>
        <end position="214"/>
    </location>
</feature>
<evidence type="ECO:0000256" key="8">
    <source>
        <dbReference type="RuleBase" id="RU363041"/>
    </source>
</evidence>
<sequence>MHDSLYFFLAWFLGGLVNNLTGFGAALVAIPLMANSVPLETAIPASTLIVLTVNLQMGWKYRHYMHWQRMVYLLVGGVAGTVIGILLHTVAGNGALKLSMGVFIAAYAVYSLMMKPHAPRDLGPGWGVGAGFASTALGAIFGFNGPPLALYVSKAGWAQEEAKGLLGACFIMTGAMIFAGQLMSGMHNAQTLAGYLLGCPGALLGGTLGLFLSRFLSQKAYQKGVLILVFGSGMYIVLSSL</sequence>
<evidence type="ECO:0000256" key="3">
    <source>
        <dbReference type="ARBA" id="ARBA00022448"/>
    </source>
</evidence>
<accession>A0ABV4JY42</accession>
<keyword evidence="4 8" id="KW-1003">Cell membrane</keyword>
<protein>
    <recommendedName>
        <fullName evidence="8">Probable membrane transporter protein</fullName>
    </recommendedName>
</protein>
<comment type="caution">
    <text evidence="9">The sequence shown here is derived from an EMBL/GenBank/DDBJ whole genome shotgun (WGS) entry which is preliminary data.</text>
</comment>
<dbReference type="InterPro" id="IPR052017">
    <property type="entry name" value="TSUP"/>
</dbReference>
<feature type="transmembrane region" description="Helical" evidence="8">
    <location>
        <begin position="42"/>
        <end position="59"/>
    </location>
</feature>
<name>A0ABV4JY42_9BACT</name>
<evidence type="ECO:0000313" key="9">
    <source>
        <dbReference type="EMBL" id="MEZ7195375.1"/>
    </source>
</evidence>
<keyword evidence="5 8" id="KW-0812">Transmembrane</keyword>
<keyword evidence="6 8" id="KW-1133">Transmembrane helix</keyword>
<feature type="transmembrane region" description="Helical" evidence="8">
    <location>
        <begin position="125"/>
        <end position="144"/>
    </location>
</feature>
<dbReference type="PANTHER" id="PTHR30269:SF37">
    <property type="entry name" value="MEMBRANE TRANSPORTER PROTEIN"/>
    <property type="match status" value="1"/>
</dbReference>
<evidence type="ECO:0000256" key="4">
    <source>
        <dbReference type="ARBA" id="ARBA00022475"/>
    </source>
</evidence>
<feature type="transmembrane region" description="Helical" evidence="8">
    <location>
        <begin position="7"/>
        <end position="30"/>
    </location>
</feature>
<feature type="transmembrane region" description="Helical" evidence="8">
    <location>
        <begin position="164"/>
        <end position="183"/>
    </location>
</feature>
<evidence type="ECO:0000256" key="2">
    <source>
        <dbReference type="ARBA" id="ARBA00009142"/>
    </source>
</evidence>
<keyword evidence="3" id="KW-0813">Transport</keyword>
<dbReference type="Proteomes" id="UP001568698">
    <property type="component" value="Unassembled WGS sequence"/>
</dbReference>
<dbReference type="EMBL" id="JBGLYH010000002">
    <property type="protein sequence ID" value="MEZ7195375.1"/>
    <property type="molecule type" value="Genomic_DNA"/>
</dbReference>
<evidence type="ECO:0000256" key="1">
    <source>
        <dbReference type="ARBA" id="ARBA00004651"/>
    </source>
</evidence>
<evidence type="ECO:0000256" key="5">
    <source>
        <dbReference type="ARBA" id="ARBA00022692"/>
    </source>
</evidence>
<keyword evidence="7 8" id="KW-0472">Membrane</keyword>
<organism evidence="9 10">
    <name type="scientific">Pseudodesulfovibrio karagichevae</name>
    <dbReference type="NCBI Taxonomy" id="3239305"/>
    <lineage>
        <taxon>Bacteria</taxon>
        <taxon>Pseudomonadati</taxon>
        <taxon>Thermodesulfobacteriota</taxon>
        <taxon>Desulfovibrionia</taxon>
        <taxon>Desulfovibrionales</taxon>
        <taxon>Desulfovibrionaceae</taxon>
    </lineage>
</organism>
<reference evidence="9 10" key="1">
    <citation type="submission" date="2024-08" db="EMBL/GenBank/DDBJ databases">
        <title>Sulfate-reducing bacteria isolated from formation water of the oil field in Kazakhstan and description of Pseudodesulfovibrio sp.</title>
        <authorList>
            <person name="Bidzhieva S.K."/>
            <person name="Tourova T.P."/>
            <person name="Grouzdev D.S."/>
            <person name="Beletsky A.V."/>
            <person name="Sokolova D.S."/>
            <person name="Samigullina S.R."/>
            <person name="Poltaraus A.B."/>
            <person name="Avtukh A.N."/>
            <person name="Tereshina V.M."/>
            <person name="Zhaparov N.S."/>
            <person name="Mardanov A.V."/>
            <person name="Nazina T.N."/>
        </authorList>
    </citation>
    <scope>NUCLEOTIDE SEQUENCE [LARGE SCALE GENOMIC DNA]</scope>
    <source>
        <strain evidence="9 10">9FUS</strain>
    </source>
</reference>
<evidence type="ECO:0000313" key="10">
    <source>
        <dbReference type="Proteomes" id="UP001568698"/>
    </source>
</evidence>
<feature type="transmembrane region" description="Helical" evidence="8">
    <location>
        <begin position="220"/>
        <end position="238"/>
    </location>
</feature>
<dbReference type="PANTHER" id="PTHR30269">
    <property type="entry name" value="TRANSMEMBRANE PROTEIN YFCA"/>
    <property type="match status" value="1"/>
</dbReference>
<evidence type="ECO:0000256" key="7">
    <source>
        <dbReference type="ARBA" id="ARBA00023136"/>
    </source>
</evidence>
<gene>
    <name evidence="9" type="ORF">AB6M95_01320</name>
</gene>
<dbReference type="Pfam" id="PF01925">
    <property type="entry name" value="TauE"/>
    <property type="match status" value="1"/>
</dbReference>
<keyword evidence="10" id="KW-1185">Reference proteome</keyword>